<comment type="caution">
    <text evidence="4">The sequence shown here is derived from an EMBL/GenBank/DDBJ whole genome shotgun (WGS) entry which is preliminary data.</text>
</comment>
<sequence length="175" mass="20007">MSIISIFLILFMITITLLILIDSAKNGITPTPTTSKEKAAALKISESLHPSSIADLGAGFGTMAFPLAKQFPDAKVVAYETATIPWIFLLIRRIFQPRTNLSIRRKNFMKEDLSSYDLLYTYLYPKAMDQLQDKISHQRTTMISNCFAMPDWKPSLIWPVESKVNYSSIYLYRRN</sequence>
<dbReference type="Gene3D" id="3.40.50.150">
    <property type="entry name" value="Vaccinia Virus protein VP39"/>
    <property type="match status" value="1"/>
</dbReference>
<organism evidence="4 5">
    <name type="scientific">Halobacillus andaensis</name>
    <dbReference type="NCBI Taxonomy" id="1176239"/>
    <lineage>
        <taxon>Bacteria</taxon>
        <taxon>Bacillati</taxon>
        <taxon>Bacillota</taxon>
        <taxon>Bacilli</taxon>
        <taxon>Bacillales</taxon>
        <taxon>Bacillaceae</taxon>
        <taxon>Halobacillus</taxon>
    </lineage>
</organism>
<dbReference type="GO" id="GO:0032259">
    <property type="term" value="P:methylation"/>
    <property type="evidence" value="ECO:0007669"/>
    <property type="project" value="UniProtKB-KW"/>
</dbReference>
<evidence type="ECO:0000256" key="2">
    <source>
        <dbReference type="ARBA" id="ARBA00022679"/>
    </source>
</evidence>
<gene>
    <name evidence="4" type="ORF">GCM10010954_25090</name>
</gene>
<dbReference type="InterPro" id="IPR029063">
    <property type="entry name" value="SAM-dependent_MTases_sf"/>
</dbReference>
<accession>A0A917B686</accession>
<evidence type="ECO:0000256" key="3">
    <source>
        <dbReference type="ARBA" id="ARBA00022691"/>
    </source>
</evidence>
<dbReference type="EMBL" id="BMEL01000003">
    <property type="protein sequence ID" value="GGF25204.1"/>
    <property type="molecule type" value="Genomic_DNA"/>
</dbReference>
<dbReference type="InterPro" id="IPR026170">
    <property type="entry name" value="FAM173A/B"/>
</dbReference>
<evidence type="ECO:0000313" key="4">
    <source>
        <dbReference type="EMBL" id="GGF25204.1"/>
    </source>
</evidence>
<keyword evidence="1" id="KW-0489">Methyltransferase</keyword>
<dbReference type="SUPFAM" id="SSF53335">
    <property type="entry name" value="S-adenosyl-L-methionine-dependent methyltransferases"/>
    <property type="match status" value="1"/>
</dbReference>
<dbReference type="PANTHER" id="PTHR13610:SF9">
    <property type="entry name" value="FI06469P"/>
    <property type="match status" value="1"/>
</dbReference>
<keyword evidence="2" id="KW-0808">Transferase</keyword>
<dbReference type="AlphaFoldDB" id="A0A917B686"/>
<dbReference type="GO" id="GO:0016279">
    <property type="term" value="F:protein-lysine N-methyltransferase activity"/>
    <property type="evidence" value="ECO:0007669"/>
    <property type="project" value="InterPro"/>
</dbReference>
<proteinExistence type="predicted"/>
<name>A0A917B686_HALAA</name>
<protein>
    <submittedName>
        <fullName evidence="4">Uncharacterized protein</fullName>
    </submittedName>
</protein>
<dbReference type="PANTHER" id="PTHR13610">
    <property type="entry name" value="METHYLTRANSFERASE DOMAIN-CONTAINING PROTEIN"/>
    <property type="match status" value="1"/>
</dbReference>
<evidence type="ECO:0000313" key="5">
    <source>
        <dbReference type="Proteomes" id="UP000660110"/>
    </source>
</evidence>
<evidence type="ECO:0000256" key="1">
    <source>
        <dbReference type="ARBA" id="ARBA00022603"/>
    </source>
</evidence>
<reference evidence="4" key="1">
    <citation type="journal article" date="2014" name="Int. J. Syst. Evol. Microbiol.">
        <title>Complete genome sequence of Corynebacterium casei LMG S-19264T (=DSM 44701T), isolated from a smear-ripened cheese.</title>
        <authorList>
            <consortium name="US DOE Joint Genome Institute (JGI-PGF)"/>
            <person name="Walter F."/>
            <person name="Albersmeier A."/>
            <person name="Kalinowski J."/>
            <person name="Ruckert C."/>
        </authorList>
    </citation>
    <scope>NUCLEOTIDE SEQUENCE</scope>
    <source>
        <strain evidence="4">CGMCC 1.12153</strain>
    </source>
</reference>
<dbReference type="Proteomes" id="UP000660110">
    <property type="component" value="Unassembled WGS sequence"/>
</dbReference>
<reference evidence="4" key="2">
    <citation type="submission" date="2020-09" db="EMBL/GenBank/DDBJ databases">
        <authorList>
            <person name="Sun Q."/>
            <person name="Zhou Y."/>
        </authorList>
    </citation>
    <scope>NUCLEOTIDE SEQUENCE</scope>
    <source>
        <strain evidence="4">CGMCC 1.12153</strain>
    </source>
</reference>
<keyword evidence="3" id="KW-0949">S-adenosyl-L-methionine</keyword>
<keyword evidence="5" id="KW-1185">Reference proteome</keyword>
<dbReference type="RefSeq" id="WP_188377859.1">
    <property type="nucleotide sequence ID" value="NZ_BMEL01000003.1"/>
</dbReference>